<dbReference type="PANTHER" id="PTHR15204">
    <property type="entry name" value="LARGE PROLINE-RICH PROTEIN BAG6"/>
    <property type="match status" value="1"/>
</dbReference>
<dbReference type="SMART" id="SM00213">
    <property type="entry name" value="UBQ"/>
    <property type="match status" value="1"/>
</dbReference>
<feature type="compositionally biased region" description="Polar residues" evidence="1">
    <location>
        <begin position="627"/>
        <end position="638"/>
    </location>
</feature>
<dbReference type="InterPro" id="IPR019956">
    <property type="entry name" value="Ubiquitin_dom"/>
</dbReference>
<feature type="compositionally biased region" description="Polar residues" evidence="1">
    <location>
        <begin position="733"/>
        <end position="742"/>
    </location>
</feature>
<comment type="caution">
    <text evidence="3">The sequence shown here is derived from an EMBL/GenBank/DDBJ whole genome shotgun (WGS) entry which is preliminary data.</text>
</comment>
<dbReference type="InterPro" id="IPR000626">
    <property type="entry name" value="Ubiquitin-like_dom"/>
</dbReference>
<feature type="region of interest" description="Disordered" evidence="1">
    <location>
        <begin position="299"/>
        <end position="324"/>
    </location>
</feature>
<dbReference type="InterPro" id="IPR029071">
    <property type="entry name" value="Ubiquitin-like_domsf"/>
</dbReference>
<keyword evidence="4" id="KW-1185">Reference proteome</keyword>
<organism evidence="3 4">
    <name type="scientific">Tagetes erecta</name>
    <name type="common">African marigold</name>
    <dbReference type="NCBI Taxonomy" id="13708"/>
    <lineage>
        <taxon>Eukaryota</taxon>
        <taxon>Viridiplantae</taxon>
        <taxon>Streptophyta</taxon>
        <taxon>Embryophyta</taxon>
        <taxon>Tracheophyta</taxon>
        <taxon>Spermatophyta</taxon>
        <taxon>Magnoliopsida</taxon>
        <taxon>eudicotyledons</taxon>
        <taxon>Gunneridae</taxon>
        <taxon>Pentapetalae</taxon>
        <taxon>asterids</taxon>
        <taxon>campanulids</taxon>
        <taxon>Asterales</taxon>
        <taxon>Asteraceae</taxon>
        <taxon>Asteroideae</taxon>
        <taxon>Heliantheae alliance</taxon>
        <taxon>Tageteae</taxon>
        <taxon>Tagetes</taxon>
    </lineage>
</organism>
<feature type="region of interest" description="Disordered" evidence="1">
    <location>
        <begin position="533"/>
        <end position="574"/>
    </location>
</feature>
<feature type="region of interest" description="Disordered" evidence="1">
    <location>
        <begin position="725"/>
        <end position="769"/>
    </location>
</feature>
<feature type="domain" description="Ubiquitin-like" evidence="2">
    <location>
        <begin position="140"/>
        <end position="212"/>
    </location>
</feature>
<feature type="compositionally biased region" description="Polar residues" evidence="1">
    <location>
        <begin position="228"/>
        <end position="242"/>
    </location>
</feature>
<dbReference type="GO" id="GO:0071818">
    <property type="term" value="C:BAT3 complex"/>
    <property type="evidence" value="ECO:0007669"/>
    <property type="project" value="TreeGrafter"/>
</dbReference>
<protein>
    <recommendedName>
        <fullName evidence="2">Ubiquitin-like domain-containing protein</fullName>
    </recommendedName>
</protein>
<evidence type="ECO:0000259" key="2">
    <source>
        <dbReference type="PROSITE" id="PS50053"/>
    </source>
</evidence>
<gene>
    <name evidence="3" type="ORF">QVD17_32455</name>
</gene>
<dbReference type="PRINTS" id="PR00348">
    <property type="entry name" value="UBIQUITIN"/>
</dbReference>
<evidence type="ECO:0000256" key="1">
    <source>
        <dbReference type="SAM" id="MobiDB-lite"/>
    </source>
</evidence>
<accession>A0AAD8NDE1</accession>
<feature type="region of interest" description="Disordered" evidence="1">
    <location>
        <begin position="369"/>
        <end position="395"/>
    </location>
</feature>
<dbReference type="FunFam" id="3.10.20.90:FF:000154">
    <property type="entry name" value="Large proline-rich protein BAG6"/>
    <property type="match status" value="1"/>
</dbReference>
<reference evidence="3" key="1">
    <citation type="journal article" date="2023" name="bioRxiv">
        <title>Improved chromosome-level genome assembly for marigold (Tagetes erecta).</title>
        <authorList>
            <person name="Jiang F."/>
            <person name="Yuan L."/>
            <person name="Wang S."/>
            <person name="Wang H."/>
            <person name="Xu D."/>
            <person name="Wang A."/>
            <person name="Fan W."/>
        </authorList>
    </citation>
    <scope>NUCLEOTIDE SEQUENCE</scope>
    <source>
        <strain evidence="3">WSJ</strain>
        <tissue evidence="3">Leaf</tissue>
    </source>
</reference>
<feature type="region of interest" description="Disordered" evidence="1">
    <location>
        <begin position="610"/>
        <end position="655"/>
    </location>
</feature>
<proteinExistence type="predicted"/>
<feature type="region of interest" description="Disordered" evidence="1">
    <location>
        <begin position="38"/>
        <end position="58"/>
    </location>
</feature>
<feature type="region of interest" description="Disordered" evidence="1">
    <location>
        <begin position="220"/>
        <end position="243"/>
    </location>
</feature>
<dbReference type="SUPFAM" id="SSF54236">
    <property type="entry name" value="Ubiquitin-like"/>
    <property type="match status" value="1"/>
</dbReference>
<name>A0AAD8NDE1_TARER</name>
<dbReference type="Gene3D" id="3.10.20.90">
    <property type="entry name" value="Phosphatidylinositol 3-kinase Catalytic Subunit, Chain A, domain 1"/>
    <property type="match status" value="1"/>
</dbReference>
<sequence>MYLMLTRPLLHSLRFYLSYPIFETQAVIPIPIPTQTKTRSIGRIRRRSRRPVQRSSSSSIGEEMLHYAQLSIQRRRVTMMLTIDDLDVLFLKRDLLVYHDQCSDKFIKLKQGIEAMASNNGGKCVMDAGSSNGNNSETMVEIKIKTLDSQTYTLRVDKCVPVPALKEQIASVTGVLSDQQRLICRGKVLKDDQLLSAYHVEDGHTLHLVARQSINPSLGSIPDLTASDPASSTRHPTGSQHGPSVVVGTFNISDQGDGNLPDFSRIVSAVLGSFGIANAGSNSETIDLQQHISERLSRIPGLNEIRNPTGQQPEDASGRSQPNLQNAAFTLPTDVSLESLQLPVIPDSLTTLSQYLRRLRQEFNENARIQGNSSGDESYAATHSAAGQGGLPTPAALSEVTQSTRQLLIEQAAECLLQLTRQLSDQTNVTDHVARLRMQSNALRSGALLQNLGAFLLELGRTTMTLRMGQAPTDAVVNAGPAVFISTSGPNPIMVQPLPFQPGTSFGTTPTGLGTGLRPRNIDIRIRTGSVLAPAANQREASGGERSVASDGGIPNPQAAPRNMPQPTRGSDVRVVPIRISTLPPGLAPSETSIGSMSVLYPVLARSGINGQVSNGSQPHDGENRPHTTASSTAQQQPPEVPGTSHGFVNGQTFSTEVPSGLDQLLRNLFPGEQNNVNDFIFQGTGVETAHTPVNSQETSAVSDEGTFLSNLLHQIMPVVTQHLNRGADGENGATQSSSNVEENQDGGASSRQPDDPSSPPSSKRQKTE</sequence>
<dbReference type="Pfam" id="PF00240">
    <property type="entry name" value="ubiquitin"/>
    <property type="match status" value="1"/>
</dbReference>
<dbReference type="PROSITE" id="PS50053">
    <property type="entry name" value="UBIQUITIN_2"/>
    <property type="match status" value="1"/>
</dbReference>
<dbReference type="GO" id="GO:0051787">
    <property type="term" value="F:misfolded protein binding"/>
    <property type="evidence" value="ECO:0007669"/>
    <property type="project" value="TreeGrafter"/>
</dbReference>
<evidence type="ECO:0000313" key="4">
    <source>
        <dbReference type="Proteomes" id="UP001229421"/>
    </source>
</evidence>
<dbReference type="CDD" id="cd17039">
    <property type="entry name" value="Ubl_ubiquitin_like"/>
    <property type="match status" value="1"/>
</dbReference>
<dbReference type="PANTHER" id="PTHR15204:SF0">
    <property type="entry name" value="LARGE PROLINE-RICH PROTEIN BAG6"/>
    <property type="match status" value="1"/>
</dbReference>
<feature type="compositionally biased region" description="Polar residues" evidence="1">
    <location>
        <begin position="306"/>
        <end position="324"/>
    </location>
</feature>
<dbReference type="GO" id="GO:0036503">
    <property type="term" value="P:ERAD pathway"/>
    <property type="evidence" value="ECO:0007669"/>
    <property type="project" value="TreeGrafter"/>
</dbReference>
<dbReference type="GO" id="GO:0031593">
    <property type="term" value="F:polyubiquitin modification-dependent protein binding"/>
    <property type="evidence" value="ECO:0007669"/>
    <property type="project" value="TreeGrafter"/>
</dbReference>
<feature type="compositionally biased region" description="Basic residues" evidence="1">
    <location>
        <begin position="40"/>
        <end position="52"/>
    </location>
</feature>
<dbReference type="EMBL" id="JAUHHV010000009">
    <property type="protein sequence ID" value="KAK1411750.1"/>
    <property type="molecule type" value="Genomic_DNA"/>
</dbReference>
<dbReference type="AlphaFoldDB" id="A0AAD8NDE1"/>
<evidence type="ECO:0000313" key="3">
    <source>
        <dbReference type="EMBL" id="KAK1411750.1"/>
    </source>
</evidence>
<dbReference type="Proteomes" id="UP001229421">
    <property type="component" value="Unassembled WGS sequence"/>
</dbReference>